<evidence type="ECO:0000256" key="1">
    <source>
        <dbReference type="SAM" id="Phobius"/>
    </source>
</evidence>
<gene>
    <name evidence="2" type="ORF">Metal_4039</name>
</gene>
<keyword evidence="2" id="KW-0614">Plasmid</keyword>
<sequence>MKHHLITVAILLVALTFYVLGYSSLGGIAIVIGGAFELWFWVRLFRRT</sequence>
<name>H8GRM7_METAL</name>
<evidence type="ECO:0000313" key="2">
    <source>
        <dbReference type="EMBL" id="EIC27869.1"/>
    </source>
</evidence>
<protein>
    <submittedName>
        <fullName evidence="2">Uncharacterized protein</fullName>
    </submittedName>
</protein>
<keyword evidence="1" id="KW-0812">Transmembrane</keyword>
<evidence type="ECO:0000313" key="3">
    <source>
        <dbReference type="Proteomes" id="UP000005090"/>
    </source>
</evidence>
<reference evidence="2 3" key="1">
    <citation type="journal article" date="2013" name="Genome Announc.">
        <title>Genome Sequence of the Obligate Gammaproteobacterial Methanotroph Methylomicrobium album Strain BG8.</title>
        <authorList>
            <person name="Kits K.D."/>
            <person name="Kalyuzhnaya M.G."/>
            <person name="Klotz M.G."/>
            <person name="Jetten M.S."/>
            <person name="Op den Camp H.J."/>
            <person name="Vuilleumier S."/>
            <person name="Bringel F."/>
            <person name="Dispirito A.A."/>
            <person name="Murrell J.C."/>
            <person name="Bruce D."/>
            <person name="Cheng J.F."/>
            <person name="Copeland A."/>
            <person name="Goodwin L."/>
            <person name="Hauser L."/>
            <person name="Lajus A."/>
            <person name="Land M.L."/>
            <person name="Lapidus A."/>
            <person name="Lucas S."/>
            <person name="Medigue C."/>
            <person name="Pitluck S."/>
            <person name="Woyke T."/>
            <person name="Zeytun A."/>
            <person name="Stein L.Y."/>
        </authorList>
    </citation>
    <scope>NUCLEOTIDE SEQUENCE [LARGE SCALE GENOMIC DNA]</scope>
    <source>
        <strain evidence="2 3">BG8</strain>
        <plasmid evidence="2">pMETAL01</plasmid>
    </source>
</reference>
<dbReference type="HOGENOM" id="CLU_3154701_0_0_6"/>
<proteinExistence type="predicted"/>
<keyword evidence="1" id="KW-1133">Transmembrane helix</keyword>
<feature type="transmembrane region" description="Helical" evidence="1">
    <location>
        <begin position="28"/>
        <end position="45"/>
    </location>
</feature>
<accession>H8GRM7</accession>
<organism evidence="2 3">
    <name type="scientific">Methylomicrobium album BG8</name>
    <dbReference type="NCBI Taxonomy" id="686340"/>
    <lineage>
        <taxon>Bacteria</taxon>
        <taxon>Pseudomonadati</taxon>
        <taxon>Pseudomonadota</taxon>
        <taxon>Gammaproteobacteria</taxon>
        <taxon>Methylococcales</taxon>
        <taxon>Methylococcaceae</taxon>
        <taxon>Methylomicrobium</taxon>
    </lineage>
</organism>
<dbReference type="AlphaFoldDB" id="H8GRM7"/>
<keyword evidence="1" id="KW-0472">Membrane</keyword>
<feature type="transmembrane region" description="Helical" evidence="1">
    <location>
        <begin position="5"/>
        <end position="22"/>
    </location>
</feature>
<geneLocation type="plasmid" evidence="2 3">
    <name>pMETAL01</name>
</geneLocation>
<dbReference type="EMBL" id="CM001476">
    <property type="protein sequence ID" value="EIC27869.1"/>
    <property type="molecule type" value="Genomic_DNA"/>
</dbReference>
<keyword evidence="3" id="KW-1185">Reference proteome</keyword>
<dbReference type="Proteomes" id="UP000005090">
    <property type="component" value="Plasmid pMETAL01"/>
</dbReference>